<reference evidence="1" key="1">
    <citation type="submission" date="2023-03" db="EMBL/GenBank/DDBJ databases">
        <title>Massive genome expansion in bonnet fungi (Mycena s.s.) driven by repeated elements and novel gene families across ecological guilds.</title>
        <authorList>
            <consortium name="Lawrence Berkeley National Laboratory"/>
            <person name="Harder C.B."/>
            <person name="Miyauchi S."/>
            <person name="Viragh M."/>
            <person name="Kuo A."/>
            <person name="Thoen E."/>
            <person name="Andreopoulos B."/>
            <person name="Lu D."/>
            <person name="Skrede I."/>
            <person name="Drula E."/>
            <person name="Henrissat B."/>
            <person name="Morin E."/>
            <person name="Kohler A."/>
            <person name="Barry K."/>
            <person name="LaButti K."/>
            <person name="Morin E."/>
            <person name="Salamov A."/>
            <person name="Lipzen A."/>
            <person name="Mereny Z."/>
            <person name="Hegedus B."/>
            <person name="Baldrian P."/>
            <person name="Stursova M."/>
            <person name="Weitz H."/>
            <person name="Taylor A."/>
            <person name="Grigoriev I.V."/>
            <person name="Nagy L.G."/>
            <person name="Martin F."/>
            <person name="Kauserud H."/>
        </authorList>
    </citation>
    <scope>NUCLEOTIDE SEQUENCE</scope>
    <source>
        <strain evidence="1">9284</strain>
    </source>
</reference>
<organism evidence="1 2">
    <name type="scientific">Roridomyces roridus</name>
    <dbReference type="NCBI Taxonomy" id="1738132"/>
    <lineage>
        <taxon>Eukaryota</taxon>
        <taxon>Fungi</taxon>
        <taxon>Dikarya</taxon>
        <taxon>Basidiomycota</taxon>
        <taxon>Agaricomycotina</taxon>
        <taxon>Agaricomycetes</taxon>
        <taxon>Agaricomycetidae</taxon>
        <taxon>Agaricales</taxon>
        <taxon>Marasmiineae</taxon>
        <taxon>Mycenaceae</taxon>
        <taxon>Roridomyces</taxon>
    </lineage>
</organism>
<dbReference type="AlphaFoldDB" id="A0AAD7BSY1"/>
<accession>A0AAD7BSY1</accession>
<evidence type="ECO:0000313" key="2">
    <source>
        <dbReference type="Proteomes" id="UP001221142"/>
    </source>
</evidence>
<dbReference type="Proteomes" id="UP001221142">
    <property type="component" value="Unassembled WGS sequence"/>
</dbReference>
<name>A0AAD7BSY1_9AGAR</name>
<proteinExistence type="predicted"/>
<comment type="caution">
    <text evidence="1">The sequence shown here is derived from an EMBL/GenBank/DDBJ whole genome shotgun (WGS) entry which is preliminary data.</text>
</comment>
<gene>
    <name evidence="1" type="ORF">FB45DRAFT_1027400</name>
</gene>
<keyword evidence="2" id="KW-1185">Reference proteome</keyword>
<sequence>MSLPLDDIFRAAPVVGHGRVVGTNPHFFADNLRQAAQDPLIVQLAERRYRQLAGNSEAPVCCGWCTRSLQNMGSLFFCEERCCGEVPACAQCISVLHERAPFHTLEEWIYDGEDWDPGNTLSAFDVDYVYQMGHEGLPCPRPSSRLTQRAVTRPDGGYLLWCRGCRCNDAAGNARQSAQNAVGYATGP</sequence>
<evidence type="ECO:0000313" key="1">
    <source>
        <dbReference type="EMBL" id="KAJ7630166.1"/>
    </source>
</evidence>
<dbReference type="EMBL" id="JARKIF010000009">
    <property type="protein sequence ID" value="KAJ7630166.1"/>
    <property type="molecule type" value="Genomic_DNA"/>
</dbReference>
<protein>
    <submittedName>
        <fullName evidence="1">Uncharacterized protein</fullName>
    </submittedName>
</protein>